<reference evidence="9 10" key="1">
    <citation type="journal article" date="2010" name="J. Bacteriol.">
        <title>Genome sequence of Fulvimarina pelagi HTCC2506T, a Mn(II)-oxidizing alphaproteobacterium possessing an aerobic anoxygenic photosynthetic gene cluster and Xanthorhodopsin.</title>
        <authorList>
            <person name="Kang I."/>
            <person name="Oh H.M."/>
            <person name="Lim S.I."/>
            <person name="Ferriera S."/>
            <person name="Giovannoni S.J."/>
            <person name="Cho J.C."/>
        </authorList>
    </citation>
    <scope>NUCLEOTIDE SEQUENCE [LARGE SCALE GENOMIC DNA]</scope>
    <source>
        <strain evidence="9 10">HTCC2506</strain>
    </source>
</reference>
<protein>
    <submittedName>
        <fullName evidence="9">Peptidase M3:Neutral zinc metallopeptidases, zinc-binding region</fullName>
    </submittedName>
</protein>
<dbReference type="RefSeq" id="WP_007067043.1">
    <property type="nucleotide sequence ID" value="NZ_DS022272.1"/>
</dbReference>
<dbReference type="GO" id="GO:0004222">
    <property type="term" value="F:metalloendopeptidase activity"/>
    <property type="evidence" value="ECO:0007669"/>
    <property type="project" value="InterPro"/>
</dbReference>
<name>Q0G5J5_9HYPH</name>
<dbReference type="AlphaFoldDB" id="Q0G5J5"/>
<dbReference type="InterPro" id="IPR024079">
    <property type="entry name" value="MetalloPept_cat_dom_sf"/>
</dbReference>
<dbReference type="Gene3D" id="1.10.1370.10">
    <property type="entry name" value="Neurolysin, domain 3"/>
    <property type="match status" value="1"/>
</dbReference>
<evidence type="ECO:0000259" key="8">
    <source>
        <dbReference type="Pfam" id="PF01432"/>
    </source>
</evidence>
<dbReference type="Gene3D" id="3.40.390.10">
    <property type="entry name" value="Collagenase (Catalytic Domain)"/>
    <property type="match status" value="1"/>
</dbReference>
<dbReference type="HOGENOM" id="CLU_001805_4_0_5"/>
<dbReference type="PANTHER" id="PTHR43660">
    <property type="entry name" value="DIPEPTIDYL CARBOXYPEPTIDASE"/>
    <property type="match status" value="1"/>
</dbReference>
<comment type="cofactor">
    <cofactor evidence="7">
        <name>Zn(2+)</name>
        <dbReference type="ChEBI" id="CHEBI:29105"/>
    </cofactor>
    <text evidence="7">Binds 1 zinc ion.</text>
</comment>
<dbReference type="InterPro" id="IPR001567">
    <property type="entry name" value="Pept_M3A_M3B_dom"/>
</dbReference>
<sequence length="685" mass="76554">MSAFTYEIHDRNTEEFRRLLSMSAKKSAGNFEQAFFRAIEDHAREIAAISEAREAPSFTNTIRALEASGASLSEVSRAFAVLAGTSTTPELQALERKIYPVLSRHFSAISLDPKLFGRVEAVAKNVNEMAEASPQARRLTARMYKRMMRAGAMLDKADRDRLADIEARLSELFTAFAQNILADENAWFLELGDDDLAGLPAWLVSSLQNAGAERDKAGAVLTLSRSLIVPFLQMSERADLRSVAFEAWTRRGENVGPSDNRPIMAEILKLRTLKARLLGFETYAAFKLEDQMAKSPDQVRDLLMRVWKPARARAAADAAILQSIAENEGVNRPLAPADWRYYAEKRRRAELDFDETALKPYFSLDRMIAAAFDVANRLFGLTFEPVSNLPIWNDDVRAWRVLRADGTLQGFFLGDYFARSGKRSGAWMSVLRPQHKMGEGQTPVVYNVCNFSKPHAGEPALLSLTDATTLFHEFGHALHGLLSDVDFPSLSGTSVSRDFVELPSQLFEHWLTVPEILDRHATHIETGEPMPRELVAKLLAARTLDAGFDTVEYTASAIVDLDLHENAGDNPNPLEIERESLRNLGMPEAIVMRHRTPHFAHVFSGEGYSAGYYSYLWSEVLDSDAFEAFGEAGDPFHVETAERLLRHVYSAGDSEDADALYRSFRGREPDPAALMRKRGFSHRAA</sequence>
<evidence type="ECO:0000256" key="2">
    <source>
        <dbReference type="ARBA" id="ARBA00022670"/>
    </source>
</evidence>
<evidence type="ECO:0000256" key="3">
    <source>
        <dbReference type="ARBA" id="ARBA00022723"/>
    </source>
</evidence>
<evidence type="ECO:0000256" key="6">
    <source>
        <dbReference type="ARBA" id="ARBA00023049"/>
    </source>
</evidence>
<evidence type="ECO:0000256" key="4">
    <source>
        <dbReference type="ARBA" id="ARBA00022801"/>
    </source>
</evidence>
<dbReference type="Pfam" id="PF01432">
    <property type="entry name" value="Peptidase_M3"/>
    <property type="match status" value="1"/>
</dbReference>
<dbReference type="STRING" id="217511.GCA_001463845_00666"/>
<dbReference type="InterPro" id="IPR045090">
    <property type="entry name" value="Pept_M3A_M3B"/>
</dbReference>
<dbReference type="SUPFAM" id="SSF55486">
    <property type="entry name" value="Metalloproteases ('zincins'), catalytic domain"/>
    <property type="match status" value="1"/>
</dbReference>
<keyword evidence="2 7" id="KW-0645">Protease</keyword>
<dbReference type="GO" id="GO:0005829">
    <property type="term" value="C:cytosol"/>
    <property type="evidence" value="ECO:0007669"/>
    <property type="project" value="UniProtKB-ARBA"/>
</dbReference>
<comment type="caution">
    <text evidence="9">The sequence shown here is derived from an EMBL/GenBank/DDBJ whole genome shotgun (WGS) entry which is preliminary data.</text>
</comment>
<dbReference type="eggNOG" id="COG0339">
    <property type="taxonomic scope" value="Bacteria"/>
</dbReference>
<comment type="similarity">
    <text evidence="1 7">Belongs to the peptidase M3 family.</text>
</comment>
<accession>Q0G5J5</accession>
<keyword evidence="3 7" id="KW-0479">Metal-binding</keyword>
<feature type="domain" description="Peptidase M3A/M3B catalytic" evidence="8">
    <location>
        <begin position="232"/>
        <end position="679"/>
    </location>
</feature>
<dbReference type="FunFam" id="3.40.390.10:FF:000009">
    <property type="entry name" value="Oligopeptidase A"/>
    <property type="match status" value="1"/>
</dbReference>
<dbReference type="GO" id="GO:0006508">
    <property type="term" value="P:proteolysis"/>
    <property type="evidence" value="ECO:0007669"/>
    <property type="project" value="UniProtKB-KW"/>
</dbReference>
<evidence type="ECO:0000256" key="5">
    <source>
        <dbReference type="ARBA" id="ARBA00022833"/>
    </source>
</evidence>
<keyword evidence="10" id="KW-1185">Reference proteome</keyword>
<dbReference type="InterPro" id="IPR034005">
    <property type="entry name" value="M3A_DCP"/>
</dbReference>
<keyword evidence="5 7" id="KW-0862">Zinc</keyword>
<evidence type="ECO:0000256" key="7">
    <source>
        <dbReference type="RuleBase" id="RU003435"/>
    </source>
</evidence>
<dbReference type="Proteomes" id="UP000004310">
    <property type="component" value="Unassembled WGS sequence"/>
</dbReference>
<dbReference type="EMBL" id="AATP01000001">
    <property type="protein sequence ID" value="EAU43069.1"/>
    <property type="molecule type" value="Genomic_DNA"/>
</dbReference>
<dbReference type="CDD" id="cd06456">
    <property type="entry name" value="M3A_DCP"/>
    <property type="match status" value="1"/>
</dbReference>
<evidence type="ECO:0000313" key="10">
    <source>
        <dbReference type="Proteomes" id="UP000004310"/>
    </source>
</evidence>
<gene>
    <name evidence="9" type="ORF">FP2506_09506</name>
</gene>
<proteinExistence type="inferred from homology"/>
<dbReference type="PANTHER" id="PTHR43660:SF1">
    <property type="entry name" value="DIPEPTIDYL CARBOXYPEPTIDASE"/>
    <property type="match status" value="1"/>
</dbReference>
<dbReference type="InterPro" id="IPR024077">
    <property type="entry name" value="Neurolysin/TOP_dom2"/>
</dbReference>
<organism evidence="9 10">
    <name type="scientific">Fulvimarina pelagi HTCC2506</name>
    <dbReference type="NCBI Taxonomy" id="314231"/>
    <lineage>
        <taxon>Bacteria</taxon>
        <taxon>Pseudomonadati</taxon>
        <taxon>Pseudomonadota</taxon>
        <taxon>Alphaproteobacteria</taxon>
        <taxon>Hyphomicrobiales</taxon>
        <taxon>Aurantimonadaceae</taxon>
        <taxon>Fulvimarina</taxon>
    </lineage>
</organism>
<evidence type="ECO:0000313" key="9">
    <source>
        <dbReference type="EMBL" id="EAU43069.1"/>
    </source>
</evidence>
<keyword evidence="4 7" id="KW-0378">Hydrolase</keyword>
<keyword evidence="6 7" id="KW-0482">Metalloprotease</keyword>
<evidence type="ECO:0000256" key="1">
    <source>
        <dbReference type="ARBA" id="ARBA00006040"/>
    </source>
</evidence>
<dbReference type="GO" id="GO:0046872">
    <property type="term" value="F:metal ion binding"/>
    <property type="evidence" value="ECO:0007669"/>
    <property type="project" value="UniProtKB-UniRule"/>
</dbReference>
<dbReference type="GO" id="GO:0004180">
    <property type="term" value="F:carboxypeptidase activity"/>
    <property type="evidence" value="ECO:0007669"/>
    <property type="project" value="TreeGrafter"/>
</dbReference>